<dbReference type="AlphaFoldDB" id="A0A1F7S0M5"/>
<evidence type="ECO:0000313" key="2">
    <source>
        <dbReference type="Proteomes" id="UP000178797"/>
    </source>
</evidence>
<proteinExistence type="predicted"/>
<name>A0A1F7S0M5_9BACT</name>
<evidence type="ECO:0000313" key="1">
    <source>
        <dbReference type="EMBL" id="OGL47352.1"/>
    </source>
</evidence>
<reference evidence="1 2" key="1">
    <citation type="journal article" date="2016" name="Nat. Commun.">
        <title>Thousands of microbial genomes shed light on interconnected biogeochemical processes in an aquifer system.</title>
        <authorList>
            <person name="Anantharaman K."/>
            <person name="Brown C.T."/>
            <person name="Hug L.A."/>
            <person name="Sharon I."/>
            <person name="Castelle C.J."/>
            <person name="Probst A.J."/>
            <person name="Thomas B.C."/>
            <person name="Singh A."/>
            <person name="Wilkins M.J."/>
            <person name="Karaoz U."/>
            <person name="Brodie E.L."/>
            <person name="Williams K.H."/>
            <person name="Hubbard S.S."/>
            <person name="Banfield J.F."/>
        </authorList>
    </citation>
    <scope>NUCLEOTIDE SEQUENCE [LARGE SCALE GENOMIC DNA]</scope>
</reference>
<accession>A0A1F7S0M5</accession>
<dbReference type="Proteomes" id="UP000178797">
    <property type="component" value="Unassembled WGS sequence"/>
</dbReference>
<comment type="caution">
    <text evidence="1">The sequence shown here is derived from an EMBL/GenBank/DDBJ whole genome shotgun (WGS) entry which is preliminary data.</text>
</comment>
<sequence>MTPPNFAYIIIFFLLSLCTGCFPPPSETDIAKLNLLKNKYGDNFRFKLIDETYLKVELKKDIPVNENDLKEIYKLFFFESKEDTKRRNTSFVYLNFYDSRGNFQYQIVYEKWSNKFVKSKTREYY</sequence>
<dbReference type="EMBL" id="MGDE01000042">
    <property type="protein sequence ID" value="OGL47352.1"/>
    <property type="molecule type" value="Genomic_DNA"/>
</dbReference>
<protein>
    <submittedName>
        <fullName evidence="1">Uncharacterized protein</fullName>
    </submittedName>
</protein>
<organism evidence="1 2">
    <name type="scientific">Candidatus Schekmanbacteria bacterium RBG_16_38_10</name>
    <dbReference type="NCBI Taxonomy" id="1817879"/>
    <lineage>
        <taxon>Bacteria</taxon>
        <taxon>Candidatus Schekmaniibacteriota</taxon>
    </lineage>
</organism>
<gene>
    <name evidence="1" type="ORF">A2W05_00975</name>
</gene>